<feature type="transmembrane region" description="Helical" evidence="6">
    <location>
        <begin position="44"/>
        <end position="65"/>
    </location>
</feature>
<sequence length="198" mass="21401">MTPDFFLPLLAFAIVSTASPGPNNIMLMASGAQFGVRRTLPHMAGIGVGVMTLIFVSGLGLARIFELAPFVHSALKILAMGFLLWLAWKIASAHAIADTPAPDARPLTFWQSAAFQWINPKAWAMALTAVTVYLPDRAVGSLALATLAFGMVAVPSTSLWTVAGRQLRRLLSNPVRFRVFNWTMAALLLGTLWPILRA</sequence>
<dbReference type="InterPro" id="IPR001123">
    <property type="entry name" value="LeuE-type"/>
</dbReference>
<evidence type="ECO:0000256" key="4">
    <source>
        <dbReference type="ARBA" id="ARBA00022989"/>
    </source>
</evidence>
<evidence type="ECO:0000256" key="2">
    <source>
        <dbReference type="ARBA" id="ARBA00022475"/>
    </source>
</evidence>
<accession>A0A1Y5RKH5</accession>
<dbReference type="EMBL" id="FWFZ01000001">
    <property type="protein sequence ID" value="SLN19637.1"/>
    <property type="molecule type" value="Genomic_DNA"/>
</dbReference>
<proteinExistence type="predicted"/>
<dbReference type="Proteomes" id="UP000193900">
    <property type="component" value="Unassembled WGS sequence"/>
</dbReference>
<protein>
    <submittedName>
        <fullName evidence="7">Cysteine/O-acetylserine efflux protein</fullName>
    </submittedName>
</protein>
<reference evidence="7 8" key="1">
    <citation type="submission" date="2017-03" db="EMBL/GenBank/DDBJ databases">
        <authorList>
            <person name="Afonso C.L."/>
            <person name="Miller P.J."/>
            <person name="Scott M.A."/>
            <person name="Spackman E."/>
            <person name="Goraichik I."/>
            <person name="Dimitrov K.M."/>
            <person name="Suarez D.L."/>
            <person name="Swayne D.E."/>
        </authorList>
    </citation>
    <scope>NUCLEOTIDE SEQUENCE [LARGE SCALE GENOMIC DNA]</scope>
    <source>
        <strain evidence="7 8">CECT 7023</strain>
    </source>
</reference>
<evidence type="ECO:0000313" key="7">
    <source>
        <dbReference type="EMBL" id="SLN19637.1"/>
    </source>
</evidence>
<keyword evidence="5 6" id="KW-0472">Membrane</keyword>
<dbReference type="GO" id="GO:0033228">
    <property type="term" value="P:cysteine export across plasma membrane"/>
    <property type="evidence" value="ECO:0007669"/>
    <property type="project" value="TreeGrafter"/>
</dbReference>
<evidence type="ECO:0000256" key="3">
    <source>
        <dbReference type="ARBA" id="ARBA00022692"/>
    </source>
</evidence>
<feature type="transmembrane region" description="Helical" evidence="6">
    <location>
        <begin position="175"/>
        <end position="196"/>
    </location>
</feature>
<comment type="subcellular location">
    <subcellularLocation>
        <location evidence="1">Cell membrane</location>
        <topology evidence="1">Multi-pass membrane protein</topology>
    </subcellularLocation>
</comment>
<evidence type="ECO:0000256" key="1">
    <source>
        <dbReference type="ARBA" id="ARBA00004651"/>
    </source>
</evidence>
<dbReference type="AlphaFoldDB" id="A0A1Y5RKH5"/>
<organism evidence="7 8">
    <name type="scientific">Roseisalinus antarcticus</name>
    <dbReference type="NCBI Taxonomy" id="254357"/>
    <lineage>
        <taxon>Bacteria</taxon>
        <taxon>Pseudomonadati</taxon>
        <taxon>Pseudomonadota</taxon>
        <taxon>Alphaproteobacteria</taxon>
        <taxon>Rhodobacterales</taxon>
        <taxon>Roseobacteraceae</taxon>
        <taxon>Roseisalinus</taxon>
    </lineage>
</organism>
<keyword evidence="2" id="KW-1003">Cell membrane</keyword>
<gene>
    <name evidence="7" type="primary">eamB_1</name>
    <name evidence="7" type="ORF">ROA7023_00473</name>
</gene>
<dbReference type="Pfam" id="PF01810">
    <property type="entry name" value="LysE"/>
    <property type="match status" value="1"/>
</dbReference>
<dbReference type="PANTHER" id="PTHR30086">
    <property type="entry name" value="ARGININE EXPORTER PROTEIN ARGO"/>
    <property type="match status" value="1"/>
</dbReference>
<feature type="transmembrane region" description="Helical" evidence="6">
    <location>
        <begin position="77"/>
        <end position="97"/>
    </location>
</feature>
<dbReference type="GO" id="GO:0015171">
    <property type="term" value="F:amino acid transmembrane transporter activity"/>
    <property type="evidence" value="ECO:0007669"/>
    <property type="project" value="TreeGrafter"/>
</dbReference>
<dbReference type="GO" id="GO:0005886">
    <property type="term" value="C:plasma membrane"/>
    <property type="evidence" value="ECO:0007669"/>
    <property type="project" value="UniProtKB-SubCell"/>
</dbReference>
<evidence type="ECO:0000256" key="6">
    <source>
        <dbReference type="SAM" id="Phobius"/>
    </source>
</evidence>
<dbReference type="PANTHER" id="PTHR30086:SF20">
    <property type="entry name" value="ARGININE EXPORTER PROTEIN ARGO-RELATED"/>
    <property type="match status" value="1"/>
</dbReference>
<evidence type="ECO:0000313" key="8">
    <source>
        <dbReference type="Proteomes" id="UP000193900"/>
    </source>
</evidence>
<keyword evidence="4 6" id="KW-1133">Transmembrane helix</keyword>
<feature type="transmembrane region" description="Helical" evidence="6">
    <location>
        <begin position="142"/>
        <end position="163"/>
    </location>
</feature>
<evidence type="ECO:0000256" key="5">
    <source>
        <dbReference type="ARBA" id="ARBA00023136"/>
    </source>
</evidence>
<keyword evidence="8" id="KW-1185">Reference proteome</keyword>
<dbReference type="OrthoDB" id="9812084at2"/>
<dbReference type="RefSeq" id="WP_085877374.1">
    <property type="nucleotide sequence ID" value="NZ_FWFZ01000001.1"/>
</dbReference>
<name>A0A1Y5RKH5_9RHOB</name>
<keyword evidence="3 6" id="KW-0812">Transmembrane</keyword>